<keyword evidence="5" id="KW-0411">Iron-sulfur</keyword>
<dbReference type="Pfam" id="PF13311">
    <property type="entry name" value="DUF4080"/>
    <property type="match status" value="1"/>
</dbReference>
<dbReference type="InterPro" id="IPR051198">
    <property type="entry name" value="BchE-like"/>
</dbReference>
<name>A0A949WQV9_9CLOT</name>
<evidence type="ECO:0000259" key="7">
    <source>
        <dbReference type="PROSITE" id="PS51918"/>
    </source>
</evidence>
<dbReference type="PANTHER" id="PTHR43409:SF16">
    <property type="entry name" value="SLR0320 PROTEIN"/>
    <property type="match status" value="1"/>
</dbReference>
<evidence type="ECO:0000256" key="2">
    <source>
        <dbReference type="ARBA" id="ARBA00022691"/>
    </source>
</evidence>
<dbReference type="GO" id="GO:0051536">
    <property type="term" value="F:iron-sulfur cluster binding"/>
    <property type="evidence" value="ECO:0007669"/>
    <property type="project" value="UniProtKB-KW"/>
</dbReference>
<dbReference type="SFLD" id="SFLDG01082">
    <property type="entry name" value="B12-binding_domain_containing"/>
    <property type="match status" value="1"/>
</dbReference>
<evidence type="ECO:0000313" key="9">
    <source>
        <dbReference type="Proteomes" id="UP000694308"/>
    </source>
</evidence>
<dbReference type="Proteomes" id="UP000694308">
    <property type="component" value="Unassembled WGS sequence"/>
</dbReference>
<keyword evidence="2" id="KW-0949">S-adenosyl-L-methionine</keyword>
<keyword evidence="3" id="KW-0479">Metal-binding</keyword>
<dbReference type="InterPro" id="IPR025288">
    <property type="entry name" value="DUF4080"/>
</dbReference>
<dbReference type="Pfam" id="PF04055">
    <property type="entry name" value="Radical_SAM"/>
    <property type="match status" value="1"/>
</dbReference>
<dbReference type="EMBL" id="JAEEGC010000040">
    <property type="protein sequence ID" value="MBV7273246.1"/>
    <property type="molecule type" value="Genomic_DNA"/>
</dbReference>
<dbReference type="SFLD" id="SFLDS00029">
    <property type="entry name" value="Radical_SAM"/>
    <property type="match status" value="1"/>
</dbReference>
<dbReference type="SMART" id="SM00729">
    <property type="entry name" value="Elp3"/>
    <property type="match status" value="1"/>
</dbReference>
<feature type="domain" description="B12-binding" evidence="6">
    <location>
        <begin position="1"/>
        <end position="133"/>
    </location>
</feature>
<evidence type="ECO:0000256" key="1">
    <source>
        <dbReference type="ARBA" id="ARBA00001966"/>
    </source>
</evidence>
<dbReference type="AlphaFoldDB" id="A0A949WQV9"/>
<dbReference type="GO" id="GO:0031419">
    <property type="term" value="F:cobalamin binding"/>
    <property type="evidence" value="ECO:0007669"/>
    <property type="project" value="InterPro"/>
</dbReference>
<dbReference type="CDD" id="cd02068">
    <property type="entry name" value="radical_SAM_B12_BD"/>
    <property type="match status" value="1"/>
</dbReference>
<dbReference type="InterPro" id="IPR006158">
    <property type="entry name" value="Cobalamin-bd"/>
</dbReference>
<dbReference type="InterPro" id="IPR006638">
    <property type="entry name" value="Elp3/MiaA/NifB-like_rSAM"/>
</dbReference>
<comment type="cofactor">
    <cofactor evidence="1">
        <name>[4Fe-4S] cluster</name>
        <dbReference type="ChEBI" id="CHEBI:49883"/>
    </cofactor>
</comment>
<dbReference type="PROSITE" id="PS51918">
    <property type="entry name" value="RADICAL_SAM"/>
    <property type="match status" value="1"/>
</dbReference>
<dbReference type="RefSeq" id="WP_218320276.1">
    <property type="nucleotide sequence ID" value="NZ_JAEEGC010000040.1"/>
</dbReference>
<dbReference type="GO" id="GO:0005829">
    <property type="term" value="C:cytosol"/>
    <property type="evidence" value="ECO:0007669"/>
    <property type="project" value="TreeGrafter"/>
</dbReference>
<dbReference type="Pfam" id="PF02310">
    <property type="entry name" value="B12-binding"/>
    <property type="match status" value="1"/>
</dbReference>
<evidence type="ECO:0000256" key="4">
    <source>
        <dbReference type="ARBA" id="ARBA00023004"/>
    </source>
</evidence>
<keyword evidence="4" id="KW-0408">Iron</keyword>
<evidence type="ECO:0000259" key="6">
    <source>
        <dbReference type="PROSITE" id="PS51332"/>
    </source>
</evidence>
<dbReference type="PROSITE" id="PS51332">
    <property type="entry name" value="B12_BINDING"/>
    <property type="match status" value="1"/>
</dbReference>
<proteinExistence type="predicted"/>
<dbReference type="InterPro" id="IPR007197">
    <property type="entry name" value="rSAM"/>
</dbReference>
<comment type="caution">
    <text evidence="8">The sequence shown here is derived from an EMBL/GenBank/DDBJ whole genome shotgun (WGS) entry which is preliminary data.</text>
</comment>
<gene>
    <name evidence="8" type="ORF">I6U48_10030</name>
</gene>
<dbReference type="PANTHER" id="PTHR43409">
    <property type="entry name" value="ANAEROBIC MAGNESIUM-PROTOPORPHYRIN IX MONOMETHYL ESTER CYCLASE-RELATED"/>
    <property type="match status" value="1"/>
</dbReference>
<dbReference type="CDD" id="cd01335">
    <property type="entry name" value="Radical_SAM"/>
    <property type="match status" value="1"/>
</dbReference>
<sequence length="566" mass="67178">MKVVLTALDSKFIHSNLAVRYLKEYTKNLNYNCVIREFTVNDREDKILEELIYEEPDILAFSCYIWNIQMVKKLASLIRLVNPKIKILYGGPEVSYDSEIFLKENPGEYVICGEGEETYYEFIECQLKLGKSQEDICVNDILKKIKGLCFKMEDNISFNGHRELMNMNNVVFPYNEEDNLQNRIAYYEASRGCPFNCKYCLSSTTHGVRFLNLDRVKSEISFLIEKGVRLIKFVDRTFNCNAKFATEVWKFLMSLDTEATFHFEISADILTDEQIKLLELAPVGRIQFEVGVQTTNNQVLKNINRYVNFKDIKEKVEELERIRNIKQHLDLIAGLPGEDFYSFKKSFNDVYSIKPEEIQLGFLKLLKGSDMRLEAEKWGMLYSPYPPYEILSTRNISYRELLILKRIEEVLDKYYNSRKFNNILNYFLPKFETPFDFYEKLGTFFHDKGYLNRNISAADYYKVFVEFSEEILKEDSLSLKEIIKYDYLKFNKKKYLPEFLNRERNKGEERRIKELIEKEKIKVSTSYHAEKFFIDIELFINTGRVKERSHYVIFDLENIKEKFIDI</sequence>
<organism evidence="8 9">
    <name type="scientific">Clostridium thailandense</name>
    <dbReference type="NCBI Taxonomy" id="2794346"/>
    <lineage>
        <taxon>Bacteria</taxon>
        <taxon>Bacillati</taxon>
        <taxon>Bacillota</taxon>
        <taxon>Clostridia</taxon>
        <taxon>Eubacteriales</taxon>
        <taxon>Clostridiaceae</taxon>
        <taxon>Clostridium</taxon>
    </lineage>
</organism>
<evidence type="ECO:0000256" key="3">
    <source>
        <dbReference type="ARBA" id="ARBA00022723"/>
    </source>
</evidence>
<protein>
    <submittedName>
        <fullName evidence="8">B12-binding domain-containing radical SAM protein</fullName>
    </submittedName>
</protein>
<accession>A0A949WQV9</accession>
<reference evidence="8" key="1">
    <citation type="submission" date="2020-12" db="EMBL/GenBank/DDBJ databases">
        <title>Clostridium thailandense sp. nov., a novel acetogenic bacterium isolated from peat land soil in Thailand.</title>
        <authorList>
            <person name="Chaikitkaew S."/>
            <person name="Birkeland N.K."/>
        </authorList>
    </citation>
    <scope>NUCLEOTIDE SEQUENCE</scope>
    <source>
        <strain evidence="8">PL3</strain>
    </source>
</reference>
<evidence type="ECO:0000256" key="5">
    <source>
        <dbReference type="ARBA" id="ARBA00023014"/>
    </source>
</evidence>
<evidence type="ECO:0000313" key="8">
    <source>
        <dbReference type="EMBL" id="MBV7273246.1"/>
    </source>
</evidence>
<keyword evidence="9" id="KW-1185">Reference proteome</keyword>
<dbReference type="GO" id="GO:0003824">
    <property type="term" value="F:catalytic activity"/>
    <property type="evidence" value="ECO:0007669"/>
    <property type="project" value="InterPro"/>
</dbReference>
<dbReference type="GO" id="GO:0046872">
    <property type="term" value="F:metal ion binding"/>
    <property type="evidence" value="ECO:0007669"/>
    <property type="project" value="UniProtKB-KW"/>
</dbReference>
<feature type="domain" description="Radical SAM core" evidence="7">
    <location>
        <begin position="179"/>
        <end position="408"/>
    </location>
</feature>